<sequence>MFYFSILSFILVIAAIWIFAYKRSRIVDNTSSEGYFLGGRSLTGITIAGSILMTNLSTEQIVGQNGQSYMAGMEVMAWEVTAAVAIVLLALVFLPKYLKYGVDTVSDFIEKRYDTTTKRIVSILFIFTYMISFLPVVLYSGSLVFNKIFRVNQSLGIDALASVALVSAMIGMIGLAYLLMGGLSLGAFSDSLYGVGLLIGGLSIPVLGLIVLGNGSFTDGFHVVRTNTPEMLNAIGAVDSKIVPWPTLFFGMFFNNLFYWCTNQMIVQKAFAGRNLKEGQKGVLYVGFFKIIGALFLVFPGIIAFNLFGNSLSTPDDAYPSLVAAVLPGWAYGIFGAVIFGAILSSFVGALNATATLFTLDFYKPVFNPNATDRQVARAGKAVTVIVGLVAIVIAPLISFAPTGLYNVVQQFNGLYSMPLLAVIVLGFYSKNVTAFGAKVTFAFHVVTYALASLFLSHIHYLYVLSVLFLADVLILWWIGKIKPADKHFVLQEGKHKVDLTPWKHAGWVGALAVVAVLMTYLVFSPLGLAR</sequence>
<dbReference type="RefSeq" id="WP_181732004.1">
    <property type="nucleotide sequence ID" value="NZ_JACEIR010000004.1"/>
</dbReference>
<feature type="transmembrane region" description="Helical" evidence="7">
    <location>
        <begin position="6"/>
        <end position="22"/>
    </location>
</feature>
<dbReference type="Gene3D" id="1.20.1730.10">
    <property type="entry name" value="Sodium/glucose cotransporter"/>
    <property type="match status" value="1"/>
</dbReference>
<evidence type="ECO:0000256" key="6">
    <source>
        <dbReference type="RuleBase" id="RU362091"/>
    </source>
</evidence>
<feature type="transmembrane region" description="Helical" evidence="7">
    <location>
        <begin position="242"/>
        <end position="261"/>
    </location>
</feature>
<comment type="similarity">
    <text evidence="2 6">Belongs to the sodium:solute symporter (SSF) (TC 2.A.21) family.</text>
</comment>
<feature type="transmembrane region" description="Helical" evidence="7">
    <location>
        <begin position="192"/>
        <end position="212"/>
    </location>
</feature>
<dbReference type="NCBIfam" id="NF007790">
    <property type="entry name" value="PRK10484.1"/>
    <property type="match status" value="1"/>
</dbReference>
<gene>
    <name evidence="8" type="ORF">I8U20_05520</name>
</gene>
<dbReference type="GO" id="GO:0005412">
    <property type="term" value="F:D-glucose:sodium symporter activity"/>
    <property type="evidence" value="ECO:0007669"/>
    <property type="project" value="TreeGrafter"/>
</dbReference>
<dbReference type="InterPro" id="IPR038377">
    <property type="entry name" value="Na/Glc_symporter_sf"/>
</dbReference>
<keyword evidence="3 7" id="KW-0812">Transmembrane</keyword>
<organism evidence="8 9">
    <name type="scientific">Thermoactinomyces intermedius</name>
    <dbReference type="NCBI Taxonomy" id="2024"/>
    <lineage>
        <taxon>Bacteria</taxon>
        <taxon>Bacillati</taxon>
        <taxon>Bacillota</taxon>
        <taxon>Bacilli</taxon>
        <taxon>Bacillales</taxon>
        <taxon>Thermoactinomycetaceae</taxon>
        <taxon>Thermoactinomyces</taxon>
    </lineage>
</organism>
<dbReference type="InterPro" id="IPR001734">
    <property type="entry name" value="Na/solute_symporter"/>
</dbReference>
<dbReference type="PANTHER" id="PTHR11819">
    <property type="entry name" value="SOLUTE CARRIER FAMILY 5"/>
    <property type="match status" value="1"/>
</dbReference>
<evidence type="ECO:0000256" key="4">
    <source>
        <dbReference type="ARBA" id="ARBA00022989"/>
    </source>
</evidence>
<evidence type="ECO:0000313" key="9">
    <source>
        <dbReference type="Proteomes" id="UP000633619"/>
    </source>
</evidence>
<evidence type="ECO:0000256" key="2">
    <source>
        <dbReference type="ARBA" id="ARBA00006434"/>
    </source>
</evidence>
<name>A0A8I1ABH1_THEIN</name>
<feature type="transmembrane region" description="Helical" evidence="7">
    <location>
        <begin position="461"/>
        <end position="479"/>
    </location>
</feature>
<comment type="caution">
    <text evidence="8">The sequence shown here is derived from an EMBL/GenBank/DDBJ whole genome shotgun (WGS) entry which is preliminary data.</text>
</comment>
<feature type="transmembrane region" description="Helical" evidence="7">
    <location>
        <begin position="76"/>
        <end position="98"/>
    </location>
</feature>
<dbReference type="AlphaFoldDB" id="A0A8I1ABH1"/>
<dbReference type="Proteomes" id="UP000633619">
    <property type="component" value="Unassembled WGS sequence"/>
</dbReference>
<feature type="transmembrane region" description="Helical" evidence="7">
    <location>
        <begin position="329"/>
        <end position="358"/>
    </location>
</feature>
<comment type="subcellular location">
    <subcellularLocation>
        <location evidence="1">Membrane</location>
        <topology evidence="1">Multi-pass membrane protein</topology>
    </subcellularLocation>
</comment>
<feature type="transmembrane region" description="Helical" evidence="7">
    <location>
        <begin position="159"/>
        <end position="180"/>
    </location>
</feature>
<feature type="transmembrane region" description="Helical" evidence="7">
    <location>
        <begin position="34"/>
        <end position="56"/>
    </location>
</feature>
<keyword evidence="5 7" id="KW-0472">Membrane</keyword>
<feature type="transmembrane region" description="Helical" evidence="7">
    <location>
        <begin position="412"/>
        <end position="429"/>
    </location>
</feature>
<dbReference type="Pfam" id="PF00474">
    <property type="entry name" value="SSF"/>
    <property type="match status" value="1"/>
</dbReference>
<dbReference type="NCBIfam" id="TIGR00813">
    <property type="entry name" value="sss"/>
    <property type="match status" value="1"/>
</dbReference>
<feature type="transmembrane region" description="Helical" evidence="7">
    <location>
        <begin position="282"/>
        <end position="309"/>
    </location>
</feature>
<feature type="transmembrane region" description="Helical" evidence="7">
    <location>
        <begin position="379"/>
        <end position="400"/>
    </location>
</feature>
<reference evidence="8 9" key="1">
    <citation type="submission" date="2020-12" db="EMBL/GenBank/DDBJ databases">
        <title>WGS of Thermoactinomyces spp.</title>
        <authorList>
            <person name="Cheng K."/>
        </authorList>
    </citation>
    <scope>NUCLEOTIDE SEQUENCE [LARGE SCALE GENOMIC DNA]</scope>
    <source>
        <strain evidence="9">CICC 10671\DSM 43846</strain>
    </source>
</reference>
<proteinExistence type="inferred from homology"/>
<evidence type="ECO:0000256" key="3">
    <source>
        <dbReference type="ARBA" id="ARBA00022692"/>
    </source>
</evidence>
<evidence type="ECO:0000256" key="5">
    <source>
        <dbReference type="ARBA" id="ARBA00023136"/>
    </source>
</evidence>
<feature type="transmembrane region" description="Helical" evidence="7">
    <location>
        <begin position="505"/>
        <end position="524"/>
    </location>
</feature>
<dbReference type="GO" id="GO:0005886">
    <property type="term" value="C:plasma membrane"/>
    <property type="evidence" value="ECO:0007669"/>
    <property type="project" value="TreeGrafter"/>
</dbReference>
<evidence type="ECO:0000256" key="7">
    <source>
        <dbReference type="SAM" id="Phobius"/>
    </source>
</evidence>
<accession>A0A8I1ABH1</accession>
<protein>
    <submittedName>
        <fullName evidence="8">Solute:sodium symporter family transporter</fullName>
    </submittedName>
</protein>
<dbReference type="EMBL" id="JAECVW010000002">
    <property type="protein sequence ID" value="MBH8594787.1"/>
    <property type="molecule type" value="Genomic_DNA"/>
</dbReference>
<keyword evidence="9" id="KW-1185">Reference proteome</keyword>
<keyword evidence="4 7" id="KW-1133">Transmembrane helix</keyword>
<dbReference type="CDD" id="cd10328">
    <property type="entry name" value="SLC5sbd_YidK"/>
    <property type="match status" value="1"/>
</dbReference>
<feature type="transmembrane region" description="Helical" evidence="7">
    <location>
        <begin position="119"/>
        <end position="139"/>
    </location>
</feature>
<dbReference type="PROSITE" id="PS50283">
    <property type="entry name" value="NA_SOLUT_SYMP_3"/>
    <property type="match status" value="1"/>
</dbReference>
<evidence type="ECO:0000313" key="8">
    <source>
        <dbReference type="EMBL" id="MBH8594787.1"/>
    </source>
</evidence>
<evidence type="ECO:0000256" key="1">
    <source>
        <dbReference type="ARBA" id="ARBA00004141"/>
    </source>
</evidence>
<dbReference type="PANTHER" id="PTHR11819:SF195">
    <property type="entry name" value="SODIUM_GLUCOSE COTRANSPORTER 4"/>
    <property type="match status" value="1"/>
</dbReference>